<dbReference type="AlphaFoldDB" id="A0AAJ6YIP0"/>
<comment type="subcellular location">
    <subcellularLocation>
        <location evidence="1">Membrane</location>
        <topology evidence="1">Multi-pass membrane protein</topology>
    </subcellularLocation>
</comment>
<keyword evidence="6 8" id="KW-0472">Membrane</keyword>
<sequence>MGSSTKPKAAEEDDVVLVMSELPSVDGRGRSASMASILNDKDGRNVGGEGEEEERMELSSPANGASSHGHTEDRPAGPYGAEVGEINEEAPSRTSHDYAPENLGTNDELSPGSASVYTDEKHWMSSIAPRHRVDEFPTYPGFSASVTPTPDMNVYQQKKTIAQGMMDLALISANANQFRYVLQSSGRHPYYYPSLVMIGLSLLLQVIVGIGLIWNSRYNVKHDDQMCKANRANNWTVIAVFLVTILNVFISSFGVIETSETLFSDGTATRAS</sequence>
<name>A0AAJ6YIP0_9HYME</name>
<dbReference type="Proteomes" id="UP000695007">
    <property type="component" value="Unplaced"/>
</dbReference>
<evidence type="ECO:0000256" key="3">
    <source>
        <dbReference type="ARBA" id="ARBA00022692"/>
    </source>
</evidence>
<feature type="transmembrane region" description="Helical" evidence="8">
    <location>
        <begin position="235"/>
        <end position="256"/>
    </location>
</feature>
<dbReference type="PANTHER" id="PTHR12316:SF20">
    <property type="entry name" value="NINJURIN-A"/>
    <property type="match status" value="1"/>
</dbReference>
<feature type="compositionally biased region" description="Basic and acidic residues" evidence="7">
    <location>
        <begin position="90"/>
        <end position="99"/>
    </location>
</feature>
<gene>
    <name evidence="10" type="primary">LOC105362931</name>
</gene>
<dbReference type="GO" id="GO:0016020">
    <property type="term" value="C:membrane"/>
    <property type="evidence" value="ECO:0007669"/>
    <property type="project" value="UniProtKB-SubCell"/>
</dbReference>
<evidence type="ECO:0000256" key="2">
    <source>
        <dbReference type="ARBA" id="ARBA00008141"/>
    </source>
</evidence>
<feature type="transmembrane region" description="Helical" evidence="8">
    <location>
        <begin position="190"/>
        <end position="214"/>
    </location>
</feature>
<accession>A0AAJ6YIP0</accession>
<dbReference type="GO" id="GO:0042246">
    <property type="term" value="P:tissue regeneration"/>
    <property type="evidence" value="ECO:0007669"/>
    <property type="project" value="InterPro"/>
</dbReference>
<evidence type="ECO:0000256" key="6">
    <source>
        <dbReference type="ARBA" id="ARBA00023136"/>
    </source>
</evidence>
<comment type="similarity">
    <text evidence="2">Belongs to the ninjurin family.</text>
</comment>
<dbReference type="InterPro" id="IPR007007">
    <property type="entry name" value="Ninjurin"/>
</dbReference>
<dbReference type="KEGG" id="csol:105362931"/>
<dbReference type="RefSeq" id="XP_011498777.1">
    <property type="nucleotide sequence ID" value="XM_011500475.1"/>
</dbReference>
<evidence type="ECO:0000256" key="5">
    <source>
        <dbReference type="ARBA" id="ARBA00022989"/>
    </source>
</evidence>
<proteinExistence type="inferred from homology"/>
<keyword evidence="3 8" id="KW-0812">Transmembrane</keyword>
<evidence type="ECO:0000256" key="7">
    <source>
        <dbReference type="SAM" id="MobiDB-lite"/>
    </source>
</evidence>
<reference evidence="10" key="1">
    <citation type="submission" date="2025-08" db="UniProtKB">
        <authorList>
            <consortium name="RefSeq"/>
        </authorList>
    </citation>
    <scope>IDENTIFICATION</scope>
</reference>
<protein>
    <submittedName>
        <fullName evidence="10">Uncharacterized protein LOC105362931</fullName>
    </submittedName>
</protein>
<keyword evidence="9" id="KW-1185">Reference proteome</keyword>
<keyword evidence="4" id="KW-0130">Cell adhesion</keyword>
<feature type="region of interest" description="Disordered" evidence="7">
    <location>
        <begin position="21"/>
        <end position="114"/>
    </location>
</feature>
<evidence type="ECO:0000313" key="10">
    <source>
        <dbReference type="RefSeq" id="XP_011498777.1"/>
    </source>
</evidence>
<organism evidence="9 10">
    <name type="scientific">Ceratosolen solmsi marchali</name>
    <dbReference type="NCBI Taxonomy" id="326594"/>
    <lineage>
        <taxon>Eukaryota</taxon>
        <taxon>Metazoa</taxon>
        <taxon>Ecdysozoa</taxon>
        <taxon>Arthropoda</taxon>
        <taxon>Hexapoda</taxon>
        <taxon>Insecta</taxon>
        <taxon>Pterygota</taxon>
        <taxon>Neoptera</taxon>
        <taxon>Endopterygota</taxon>
        <taxon>Hymenoptera</taxon>
        <taxon>Apocrita</taxon>
        <taxon>Proctotrupomorpha</taxon>
        <taxon>Chalcidoidea</taxon>
        <taxon>Agaonidae</taxon>
        <taxon>Agaoninae</taxon>
        <taxon>Ceratosolen</taxon>
    </lineage>
</organism>
<keyword evidence="5 8" id="KW-1133">Transmembrane helix</keyword>
<dbReference type="GeneID" id="105362931"/>
<dbReference type="Pfam" id="PF04923">
    <property type="entry name" value="Ninjurin"/>
    <property type="match status" value="1"/>
</dbReference>
<evidence type="ECO:0000256" key="8">
    <source>
        <dbReference type="SAM" id="Phobius"/>
    </source>
</evidence>
<evidence type="ECO:0000313" key="9">
    <source>
        <dbReference type="Proteomes" id="UP000695007"/>
    </source>
</evidence>
<dbReference type="PANTHER" id="PTHR12316">
    <property type="entry name" value="NINJURIN-RELATED"/>
    <property type="match status" value="1"/>
</dbReference>
<feature type="compositionally biased region" description="Polar residues" evidence="7">
    <location>
        <begin position="103"/>
        <end position="114"/>
    </location>
</feature>
<evidence type="ECO:0000256" key="1">
    <source>
        <dbReference type="ARBA" id="ARBA00004141"/>
    </source>
</evidence>
<evidence type="ECO:0000256" key="4">
    <source>
        <dbReference type="ARBA" id="ARBA00022889"/>
    </source>
</evidence>
<dbReference type="GO" id="GO:0007155">
    <property type="term" value="P:cell adhesion"/>
    <property type="evidence" value="ECO:0007669"/>
    <property type="project" value="UniProtKB-KW"/>
</dbReference>